<dbReference type="InterPro" id="IPR010559">
    <property type="entry name" value="Sig_transdc_His_kin_internal"/>
</dbReference>
<evidence type="ECO:0000259" key="2">
    <source>
        <dbReference type="Pfam" id="PF06580"/>
    </source>
</evidence>
<dbReference type="SUPFAM" id="SSF55874">
    <property type="entry name" value="ATPase domain of HSP90 chaperone/DNA topoisomerase II/histidine kinase"/>
    <property type="match status" value="1"/>
</dbReference>
<evidence type="ECO:0000313" key="3">
    <source>
        <dbReference type="EMBL" id="MDR7330998.1"/>
    </source>
</evidence>
<feature type="domain" description="Signal transduction histidine kinase internal region" evidence="2">
    <location>
        <begin position="172"/>
        <end position="247"/>
    </location>
</feature>
<comment type="caution">
    <text evidence="3">The sequence shown here is derived from an EMBL/GenBank/DDBJ whole genome shotgun (WGS) entry which is preliminary data.</text>
</comment>
<keyword evidence="3" id="KW-0808">Transferase</keyword>
<keyword evidence="1" id="KW-0472">Membrane</keyword>
<feature type="transmembrane region" description="Helical" evidence="1">
    <location>
        <begin position="91"/>
        <end position="110"/>
    </location>
</feature>
<reference evidence="3 4" key="1">
    <citation type="submission" date="2023-07" db="EMBL/GenBank/DDBJ databases">
        <title>Sorghum-associated microbial communities from plants grown in Nebraska, USA.</title>
        <authorList>
            <person name="Schachtman D."/>
        </authorList>
    </citation>
    <scope>NUCLEOTIDE SEQUENCE [LARGE SCALE GENOMIC DNA]</scope>
    <source>
        <strain evidence="3 4">BE316</strain>
    </source>
</reference>
<proteinExistence type="predicted"/>
<dbReference type="InterPro" id="IPR050640">
    <property type="entry name" value="Bact_2-comp_sensor_kinase"/>
</dbReference>
<dbReference type="RefSeq" id="WP_310323581.1">
    <property type="nucleotide sequence ID" value="NZ_JAVDXV010000001.1"/>
</dbReference>
<dbReference type="Pfam" id="PF06580">
    <property type="entry name" value="His_kinase"/>
    <property type="match status" value="1"/>
</dbReference>
<dbReference type="Proteomes" id="UP001180825">
    <property type="component" value="Unassembled WGS sequence"/>
</dbReference>
<protein>
    <submittedName>
        <fullName evidence="3">Signal transduction histidine kinase</fullName>
    </submittedName>
</protein>
<gene>
    <name evidence="3" type="ORF">J2X21_000110</name>
</gene>
<accession>A0ABU2A1D8</accession>
<name>A0ABU2A1D8_9BURK</name>
<dbReference type="InterPro" id="IPR036890">
    <property type="entry name" value="HATPase_C_sf"/>
</dbReference>
<feature type="transmembrane region" description="Helical" evidence="1">
    <location>
        <begin position="57"/>
        <end position="79"/>
    </location>
</feature>
<dbReference type="EMBL" id="JAVDXV010000001">
    <property type="protein sequence ID" value="MDR7330998.1"/>
    <property type="molecule type" value="Genomic_DNA"/>
</dbReference>
<keyword evidence="1" id="KW-1133">Transmembrane helix</keyword>
<keyword evidence="4" id="KW-1185">Reference proteome</keyword>
<dbReference type="PANTHER" id="PTHR34220">
    <property type="entry name" value="SENSOR HISTIDINE KINASE YPDA"/>
    <property type="match status" value="1"/>
</dbReference>
<dbReference type="PANTHER" id="PTHR34220:SF9">
    <property type="entry name" value="SIGNAL TRANSDUCTION HISTIDINE KINASE INTERNAL REGION DOMAIN-CONTAINING PROTEIN"/>
    <property type="match status" value="1"/>
</dbReference>
<dbReference type="Gene3D" id="3.30.565.10">
    <property type="entry name" value="Histidine kinase-like ATPase, C-terminal domain"/>
    <property type="match status" value="1"/>
</dbReference>
<dbReference type="GO" id="GO:0016301">
    <property type="term" value="F:kinase activity"/>
    <property type="evidence" value="ECO:0007669"/>
    <property type="project" value="UniProtKB-KW"/>
</dbReference>
<evidence type="ECO:0000313" key="4">
    <source>
        <dbReference type="Proteomes" id="UP001180825"/>
    </source>
</evidence>
<organism evidence="3 4">
    <name type="scientific">Roseateles asaccharophilus</name>
    <dbReference type="NCBI Taxonomy" id="582607"/>
    <lineage>
        <taxon>Bacteria</taxon>
        <taxon>Pseudomonadati</taxon>
        <taxon>Pseudomonadota</taxon>
        <taxon>Betaproteobacteria</taxon>
        <taxon>Burkholderiales</taxon>
        <taxon>Sphaerotilaceae</taxon>
        <taxon>Roseateles</taxon>
    </lineage>
</organism>
<feature type="transmembrane region" description="Helical" evidence="1">
    <location>
        <begin position="122"/>
        <end position="141"/>
    </location>
</feature>
<keyword evidence="3" id="KW-0418">Kinase</keyword>
<evidence type="ECO:0000256" key="1">
    <source>
        <dbReference type="SAM" id="Phobius"/>
    </source>
</evidence>
<keyword evidence="1" id="KW-0812">Transmembrane</keyword>
<sequence>MPPSAPPDDATALLRWRALLAAAALSLALALALLLPGLVRCAMLPADADEHLCQVSPSLSGGLRLAVLLWGLWLGAALMQHRLPREQPARPWGLAVQIAALTLVALAVNRGLHAIGPLDGSITPYTLQILLTFSSCVCLGLDYREHGRRRAADADSLQRSEQEHARQLDAARAALLQAQVEPHFLFNTLAHLRRLARTDAAAAHAMLVDLRRYLDAALPGLRQAQVPLARELELVRAFLALHQRRIGAERLTLHYDIAPGLDDVIVPSTCLLTLAENAIKHGIAPQVSGGEIAVRARPDADDPRLLRLEVADTGAGMSSGSGSGTGLATLRARLAALSPDARLSLHLNQPHGLVARVQIPWPSP</sequence>